<feature type="transmembrane region" description="Helical" evidence="6">
    <location>
        <begin position="258"/>
        <end position="278"/>
    </location>
</feature>
<dbReference type="PANTHER" id="PTHR30250">
    <property type="entry name" value="PST FAMILY PREDICTED COLANIC ACID TRANSPORTER"/>
    <property type="match status" value="1"/>
</dbReference>
<dbReference type="EMBL" id="FUKM01000007">
    <property type="protein sequence ID" value="SJN09816.1"/>
    <property type="molecule type" value="Genomic_DNA"/>
</dbReference>
<comment type="caution">
    <text evidence="7">The sequence shown here is derived from an EMBL/GenBank/DDBJ whole genome shotgun (WGS) entry which is preliminary data.</text>
</comment>
<evidence type="ECO:0000256" key="1">
    <source>
        <dbReference type="ARBA" id="ARBA00004651"/>
    </source>
</evidence>
<organism evidence="7 8">
    <name type="scientific">Halomonas citrativorans</name>
    <dbReference type="NCBI Taxonomy" id="2742612"/>
    <lineage>
        <taxon>Bacteria</taxon>
        <taxon>Pseudomonadati</taxon>
        <taxon>Pseudomonadota</taxon>
        <taxon>Gammaproteobacteria</taxon>
        <taxon>Oceanospirillales</taxon>
        <taxon>Halomonadaceae</taxon>
        <taxon>Halomonas</taxon>
    </lineage>
</organism>
<name>A0A1R4HQM7_9GAMM</name>
<reference evidence="7 8" key="1">
    <citation type="submission" date="2017-02" db="EMBL/GenBank/DDBJ databases">
        <authorList>
            <person name="Dridi B."/>
        </authorList>
    </citation>
    <scope>NUCLEOTIDE SEQUENCE [LARGE SCALE GENOMIC DNA]</scope>
    <source>
        <strain evidence="7 8">JB380</strain>
    </source>
</reference>
<protein>
    <submittedName>
        <fullName evidence="7">Polysaccharide biosynthesis protein</fullName>
    </submittedName>
</protein>
<dbReference type="Proteomes" id="UP000196331">
    <property type="component" value="Unassembled WGS sequence"/>
</dbReference>
<proteinExistence type="predicted"/>
<dbReference type="AlphaFoldDB" id="A0A1R4HQM7"/>
<evidence type="ECO:0000256" key="2">
    <source>
        <dbReference type="ARBA" id="ARBA00022475"/>
    </source>
</evidence>
<feature type="transmembrane region" description="Helical" evidence="6">
    <location>
        <begin position="155"/>
        <end position="175"/>
    </location>
</feature>
<evidence type="ECO:0000256" key="6">
    <source>
        <dbReference type="SAM" id="Phobius"/>
    </source>
</evidence>
<evidence type="ECO:0000256" key="4">
    <source>
        <dbReference type="ARBA" id="ARBA00022989"/>
    </source>
</evidence>
<sequence>MSLVKNQLLTTFAARGVAAGGTFLLSYVLATRVSVQDFGSFMICFSIMIGLQVFASIGTDRATLKFMGVALSNNSRNEVRWIYKQAFIINLIVSALLAILLWLLAPIVSKWFFSTHDLGVSSLRITAFVSPLYTIIYLCNFILKGWGRANVSCLFEIGCISIVLSLMIAIFTMLLEVTLNVVHLMSMLSVVLAIYLSIAVGLVISVYKRSGLLSTNKITFNKKFYGSLPDFLLVGVIFFYTQWGLSIVLGLFETERQVAIFSLGLRVAMVVGFILTVYDSILGPRFSRLHHENDLQALKLLGQKSALQMFCFSLVPSIVFLVWPEWILSFFGPEYTSGEGVLRIMVIAQLVNVMTGSVVLFLLMTDNQKAARSILVYSALAAGAASVILIPRLGAEGAAYSLLLCLVIQNFLAVYIVHKRFGFIIIDWRDVLNFRRKC</sequence>
<dbReference type="InterPro" id="IPR050833">
    <property type="entry name" value="Poly_Biosynth_Transport"/>
</dbReference>
<feature type="transmembrane region" description="Helical" evidence="6">
    <location>
        <begin position="399"/>
        <end position="417"/>
    </location>
</feature>
<dbReference type="OrthoDB" id="5785171at2"/>
<keyword evidence="4 6" id="KW-1133">Transmembrane helix</keyword>
<feature type="transmembrane region" description="Helical" evidence="6">
    <location>
        <begin position="375"/>
        <end position="393"/>
    </location>
</feature>
<gene>
    <name evidence="7" type="ORF">CZ787_02330</name>
</gene>
<feature type="transmembrane region" description="Helical" evidence="6">
    <location>
        <begin position="38"/>
        <end position="57"/>
    </location>
</feature>
<dbReference type="PANTHER" id="PTHR30250:SF11">
    <property type="entry name" value="O-ANTIGEN TRANSPORTER-RELATED"/>
    <property type="match status" value="1"/>
</dbReference>
<feature type="transmembrane region" description="Helical" evidence="6">
    <location>
        <begin position="228"/>
        <end position="252"/>
    </location>
</feature>
<evidence type="ECO:0000313" key="7">
    <source>
        <dbReference type="EMBL" id="SJN09816.1"/>
    </source>
</evidence>
<feature type="transmembrane region" description="Helical" evidence="6">
    <location>
        <begin position="181"/>
        <end position="207"/>
    </location>
</feature>
<comment type="subcellular location">
    <subcellularLocation>
        <location evidence="1">Cell membrane</location>
        <topology evidence="1">Multi-pass membrane protein</topology>
    </subcellularLocation>
</comment>
<feature type="transmembrane region" description="Helical" evidence="6">
    <location>
        <begin position="344"/>
        <end position="363"/>
    </location>
</feature>
<feature type="transmembrane region" description="Helical" evidence="6">
    <location>
        <begin position="125"/>
        <end position="143"/>
    </location>
</feature>
<keyword evidence="5 6" id="KW-0472">Membrane</keyword>
<keyword evidence="2" id="KW-1003">Cell membrane</keyword>
<keyword evidence="3 6" id="KW-0812">Transmembrane</keyword>
<feature type="transmembrane region" description="Helical" evidence="6">
    <location>
        <begin position="306"/>
        <end position="324"/>
    </location>
</feature>
<accession>A0A1R4HQM7</accession>
<dbReference type="GO" id="GO:0005886">
    <property type="term" value="C:plasma membrane"/>
    <property type="evidence" value="ECO:0007669"/>
    <property type="project" value="UniProtKB-SubCell"/>
</dbReference>
<evidence type="ECO:0000313" key="8">
    <source>
        <dbReference type="Proteomes" id="UP000196331"/>
    </source>
</evidence>
<evidence type="ECO:0000256" key="5">
    <source>
        <dbReference type="ARBA" id="ARBA00023136"/>
    </source>
</evidence>
<dbReference type="RefSeq" id="WP_087105753.1">
    <property type="nucleotide sequence ID" value="NZ_FUKM01000007.1"/>
</dbReference>
<evidence type="ECO:0000256" key="3">
    <source>
        <dbReference type="ARBA" id="ARBA00022692"/>
    </source>
</evidence>
<feature type="transmembrane region" description="Helical" evidence="6">
    <location>
        <begin position="86"/>
        <end position="105"/>
    </location>
</feature>
<feature type="transmembrane region" description="Helical" evidence="6">
    <location>
        <begin position="12"/>
        <end position="32"/>
    </location>
</feature>